<evidence type="ECO:0000256" key="2">
    <source>
        <dbReference type="ARBA" id="ARBA00023098"/>
    </source>
</evidence>
<keyword evidence="1" id="KW-0378">Hydrolase</keyword>
<keyword evidence="2" id="KW-0443">Lipid metabolism</keyword>
<feature type="region of interest" description="Disordered" evidence="3">
    <location>
        <begin position="1"/>
        <end position="21"/>
    </location>
</feature>
<dbReference type="GO" id="GO:0016316">
    <property type="term" value="F:phosphatidylinositol-3,4-bisphosphate 4-phosphatase activity"/>
    <property type="evidence" value="ECO:0007669"/>
    <property type="project" value="InterPro"/>
</dbReference>
<gene>
    <name evidence="4" type="ORF">DYB37_010491</name>
</gene>
<dbReference type="AlphaFoldDB" id="A0A3R7B5E6"/>
<dbReference type="Proteomes" id="UP000285430">
    <property type="component" value="Unassembled WGS sequence"/>
</dbReference>
<accession>A0A3R7B5E6</accession>
<proteinExistence type="predicted"/>
<dbReference type="PANTHER" id="PTHR12187:SF11">
    <property type="entry name" value="PHOSPHATIDYLINOSITOL-3,4-BISPHOSPHATE 4-PHOSPHATASE"/>
    <property type="match status" value="1"/>
</dbReference>
<evidence type="ECO:0000313" key="4">
    <source>
        <dbReference type="EMBL" id="RHZ28481.1"/>
    </source>
</evidence>
<dbReference type="InterPro" id="IPR036871">
    <property type="entry name" value="PX_dom_sf"/>
</dbReference>
<organism evidence="4 5">
    <name type="scientific">Aphanomyces astaci</name>
    <name type="common">Crayfish plague agent</name>
    <dbReference type="NCBI Taxonomy" id="112090"/>
    <lineage>
        <taxon>Eukaryota</taxon>
        <taxon>Sar</taxon>
        <taxon>Stramenopiles</taxon>
        <taxon>Oomycota</taxon>
        <taxon>Saprolegniomycetes</taxon>
        <taxon>Saprolegniales</taxon>
        <taxon>Verrucalvaceae</taxon>
        <taxon>Aphanomyces</taxon>
    </lineage>
</organism>
<evidence type="ECO:0000256" key="3">
    <source>
        <dbReference type="SAM" id="MobiDB-lite"/>
    </source>
</evidence>
<evidence type="ECO:0000313" key="5">
    <source>
        <dbReference type="Proteomes" id="UP000285430"/>
    </source>
</evidence>
<evidence type="ECO:0000256" key="1">
    <source>
        <dbReference type="ARBA" id="ARBA00022801"/>
    </source>
</evidence>
<dbReference type="CDD" id="cd06093">
    <property type="entry name" value="PX_domain"/>
    <property type="match status" value="1"/>
</dbReference>
<dbReference type="EMBL" id="QUTH01001950">
    <property type="protein sequence ID" value="RHZ28481.1"/>
    <property type="molecule type" value="Genomic_DNA"/>
</dbReference>
<dbReference type="SUPFAM" id="SSF64268">
    <property type="entry name" value="PX domain"/>
    <property type="match status" value="1"/>
</dbReference>
<protein>
    <submittedName>
        <fullName evidence="4">Uncharacterized protein</fullName>
    </submittedName>
</protein>
<dbReference type="GO" id="GO:0005737">
    <property type="term" value="C:cytoplasm"/>
    <property type="evidence" value="ECO:0007669"/>
    <property type="project" value="TreeGrafter"/>
</dbReference>
<reference evidence="4 5" key="1">
    <citation type="submission" date="2018-08" db="EMBL/GenBank/DDBJ databases">
        <title>Aphanomyces genome sequencing and annotation.</title>
        <authorList>
            <person name="Minardi D."/>
            <person name="Oidtmann B."/>
            <person name="Van Der Giezen M."/>
            <person name="Studholme D.J."/>
        </authorList>
    </citation>
    <scope>NUCLEOTIDE SEQUENCE [LARGE SCALE GENOMIC DNA]</scope>
    <source>
        <strain evidence="4 5">Da</strain>
    </source>
</reference>
<dbReference type="InterPro" id="IPR039034">
    <property type="entry name" value="INPP4"/>
</dbReference>
<sequence>MSSGSNVEGSEEEYKALDSPSSVHLHDDLGFRLPGAPLVRVVNVERVDSLMYTYNMFVIELSLPDNQTWRIRTTTPRLFSLHFFLQRALRFRHVFEFPSSLLAHHTSSVVPHDVVTLVESFLTDVLSHKSLWRHPRVLAFVEYSALRFDPLAGDSLVEGWVKMRYVPSRKGTLHGRHSFIGFHFTKDNLMRVAEIAVVVSLCVIIPFGVFLPCNLHVQDLHVRDARGHAAAVYSTLTMGIFASHHPTLADTDGHPQHATEGHETTWHAHARATWVRETETNGQALATVVTAVVDQLNTQTQAASRWMEWVATKSVVFHMESLVSDHGKERQMLRDCAAAMEWLQLHVTLGLELEEEESNVDVVNQRDVVTSVNLVVQASDPSHMYMCPDIADVVRMKLAALTQSILQAKRERVKKKHPEILQVAAHITRLIGGAARVTACASGNDRTAMSVTLEHGWILGHFHHVPAPGVRRAVAAMRSEGVCLDVIEKNRGTRQYSFSSLQRSMLPEAYRCPEGTYDSSATGCC</sequence>
<dbReference type="GO" id="GO:0035091">
    <property type="term" value="F:phosphatidylinositol binding"/>
    <property type="evidence" value="ECO:0007669"/>
    <property type="project" value="InterPro"/>
</dbReference>
<dbReference type="PANTHER" id="PTHR12187">
    <property type="entry name" value="AGAP000124-PA"/>
    <property type="match status" value="1"/>
</dbReference>
<name>A0A3R7B5E6_APHAT</name>
<dbReference type="VEuPathDB" id="FungiDB:H257_09751"/>
<dbReference type="VEuPathDB" id="FungiDB:H257_15039"/>
<comment type="caution">
    <text evidence="4">The sequence shown here is derived from an EMBL/GenBank/DDBJ whole genome shotgun (WGS) entry which is preliminary data.</text>
</comment>